<evidence type="ECO:0000256" key="1">
    <source>
        <dbReference type="SAM" id="Phobius"/>
    </source>
</evidence>
<reference evidence="2 3" key="1">
    <citation type="journal article" date="2018" name="Int. J. Syst. Evol. Microbiol.">
        <title>Mesosutterella multiformis gen. nov., sp. nov., a member of the family Sutterellaceae and Sutterella megalosphaeroides sp. nov., isolated from human faeces.</title>
        <authorList>
            <person name="Sakamoto M."/>
            <person name="Ikeyama N."/>
            <person name="Kunihiro T."/>
            <person name="Iino T."/>
            <person name="Yuki M."/>
            <person name="Ohkuma M."/>
        </authorList>
    </citation>
    <scope>NUCLEOTIDE SEQUENCE [LARGE SCALE GENOMIC DNA]</scope>
    <source>
        <strain evidence="2 3">4NBBH2</strain>
    </source>
</reference>
<keyword evidence="1" id="KW-1133">Transmembrane helix</keyword>
<feature type="transmembrane region" description="Helical" evidence="1">
    <location>
        <begin position="20"/>
        <end position="42"/>
    </location>
</feature>
<name>A0A388SF07_9BURK</name>
<gene>
    <name evidence="2" type="ORF">MESMUL_23110</name>
</gene>
<keyword evidence="3" id="KW-1185">Reference proteome</keyword>
<dbReference type="OrthoDB" id="369870at2"/>
<sequence length="84" mass="8856">MSSPISLGPDADLLAAPREASSLEILCLRIIGSLVFIFGYLAAKGRLGELSGVVRGLRSDRPLALLLVGAAFFSSANWLVNIVE</sequence>
<feature type="transmembrane region" description="Helical" evidence="1">
    <location>
        <begin position="63"/>
        <end position="83"/>
    </location>
</feature>
<evidence type="ECO:0000313" key="2">
    <source>
        <dbReference type="EMBL" id="GBO94957.1"/>
    </source>
</evidence>
<evidence type="ECO:0000313" key="3">
    <source>
        <dbReference type="Proteomes" id="UP000266091"/>
    </source>
</evidence>
<dbReference type="Proteomes" id="UP000266091">
    <property type="component" value="Unassembled WGS sequence"/>
</dbReference>
<keyword evidence="1" id="KW-0472">Membrane</keyword>
<protein>
    <submittedName>
        <fullName evidence="2">Uncharacterized protein</fullName>
    </submittedName>
</protein>
<proteinExistence type="predicted"/>
<comment type="caution">
    <text evidence="2">The sequence shown here is derived from an EMBL/GenBank/DDBJ whole genome shotgun (WGS) entry which is preliminary data.</text>
</comment>
<dbReference type="AlphaFoldDB" id="A0A388SF07"/>
<organism evidence="2 3">
    <name type="scientific">Mesosutterella multiformis</name>
    <dbReference type="NCBI Taxonomy" id="2259133"/>
    <lineage>
        <taxon>Bacteria</taxon>
        <taxon>Pseudomonadati</taxon>
        <taxon>Pseudomonadota</taxon>
        <taxon>Betaproteobacteria</taxon>
        <taxon>Burkholderiales</taxon>
        <taxon>Sutterellaceae</taxon>
        <taxon>Mesosutterella</taxon>
    </lineage>
</organism>
<dbReference type="EMBL" id="BGZJ01000002">
    <property type="protein sequence ID" value="GBO94957.1"/>
    <property type="molecule type" value="Genomic_DNA"/>
</dbReference>
<accession>A0A388SF07</accession>
<keyword evidence="1" id="KW-0812">Transmembrane</keyword>
<dbReference type="RefSeq" id="WP_116271105.1">
    <property type="nucleotide sequence ID" value="NZ_BGZJ01000002.1"/>
</dbReference>